<feature type="active site" description="Nucleophile" evidence="1">
    <location>
        <position position="40"/>
    </location>
</feature>
<dbReference type="CDD" id="cd01823">
    <property type="entry name" value="SEST_like"/>
    <property type="match status" value="1"/>
</dbReference>
<keyword evidence="6" id="KW-1185">Reference proteome</keyword>
<evidence type="ECO:0000259" key="4">
    <source>
        <dbReference type="Pfam" id="PF13472"/>
    </source>
</evidence>
<dbReference type="InterPro" id="IPR036514">
    <property type="entry name" value="SGNH_hydro_sf"/>
</dbReference>
<feature type="signal peptide" evidence="3">
    <location>
        <begin position="1"/>
        <end position="22"/>
    </location>
</feature>
<keyword evidence="2" id="KW-1015">Disulfide bond</keyword>
<comment type="caution">
    <text evidence="5">The sequence shown here is derived from an EMBL/GenBank/DDBJ whole genome shotgun (WGS) entry which is preliminary data.</text>
</comment>
<evidence type="ECO:0000256" key="3">
    <source>
        <dbReference type="SAM" id="SignalP"/>
    </source>
</evidence>
<dbReference type="AlphaFoldDB" id="A0A4Q7JE67"/>
<dbReference type="PANTHER" id="PTHR37981">
    <property type="entry name" value="LIPASE 2"/>
    <property type="match status" value="1"/>
</dbReference>
<reference evidence="5 6" key="1">
    <citation type="submission" date="2019-02" db="EMBL/GenBank/DDBJ databases">
        <title>Draft genome sequence of Amycolatopsis sp. 8-3EHSu isolated from roots of Suaeda maritima.</title>
        <authorList>
            <person name="Duangmal K."/>
            <person name="Chantavorakit T."/>
        </authorList>
    </citation>
    <scope>NUCLEOTIDE SEQUENCE [LARGE SCALE GENOMIC DNA]</scope>
    <source>
        <strain evidence="5 6">8-3EHSu</strain>
    </source>
</reference>
<dbReference type="GO" id="GO:0019433">
    <property type="term" value="P:triglyceride catabolic process"/>
    <property type="evidence" value="ECO:0007669"/>
    <property type="project" value="TreeGrafter"/>
</dbReference>
<evidence type="ECO:0000313" key="5">
    <source>
        <dbReference type="EMBL" id="RZQ64963.1"/>
    </source>
</evidence>
<feature type="disulfide bond" evidence="2">
    <location>
        <begin position="201"/>
        <end position="251"/>
    </location>
</feature>
<feature type="disulfide bond" evidence="2">
    <location>
        <begin position="134"/>
        <end position="147"/>
    </location>
</feature>
<dbReference type="InterPro" id="IPR037460">
    <property type="entry name" value="SEST-like"/>
</dbReference>
<organism evidence="5 6">
    <name type="scientific">Amycolatopsis suaedae</name>
    <dbReference type="NCBI Taxonomy" id="2510978"/>
    <lineage>
        <taxon>Bacteria</taxon>
        <taxon>Bacillati</taxon>
        <taxon>Actinomycetota</taxon>
        <taxon>Actinomycetes</taxon>
        <taxon>Pseudonocardiales</taxon>
        <taxon>Pseudonocardiaceae</taxon>
        <taxon>Amycolatopsis</taxon>
    </lineage>
</organism>
<feature type="disulfide bond" evidence="2">
    <location>
        <begin position="57"/>
        <end position="82"/>
    </location>
</feature>
<dbReference type="Pfam" id="PF13472">
    <property type="entry name" value="Lipase_GDSL_2"/>
    <property type="match status" value="1"/>
</dbReference>
<accession>A0A4Q7JE67</accession>
<dbReference type="GO" id="GO:0004806">
    <property type="term" value="F:triacylglycerol lipase activity"/>
    <property type="evidence" value="ECO:0007669"/>
    <property type="project" value="TreeGrafter"/>
</dbReference>
<dbReference type="InterPro" id="IPR013830">
    <property type="entry name" value="SGNH_hydro"/>
</dbReference>
<sequence>MRFLKRFAAVAAGLLVFGSGFAGVSAAAAPYRHYVALGDSYTSGPFIPFQRLDPLGCARSTDNYPSMLARALRVRAFTDISCGGADTTNMTTGQSVPLGWNPPQFSALRSTTDLVTIGIGGNDFGVFGDLVGTCPGLREQDPAGSPCQDKYTVNGVDTIKERIKQTQVRVTEVLRGVHQRAPKAKVLLVGYPRIAPPEGTCPSVLPFADGDVRWLDSVEQALNAALANAAAADGATRFVDMYPASLGHDACAPGAAAWIQGKDTNLFAAASYHPRRSGMAGVAAVLRTVT</sequence>
<evidence type="ECO:0000313" key="6">
    <source>
        <dbReference type="Proteomes" id="UP000292003"/>
    </source>
</evidence>
<gene>
    <name evidence="5" type="ORF">EWH70_03355</name>
</gene>
<name>A0A4Q7JE67_9PSEU</name>
<keyword evidence="3" id="KW-0732">Signal</keyword>
<dbReference type="PANTHER" id="PTHR37981:SF1">
    <property type="entry name" value="SGNH HYDROLASE-TYPE ESTERASE DOMAIN-CONTAINING PROTEIN"/>
    <property type="match status" value="1"/>
</dbReference>
<dbReference type="RefSeq" id="WP_130473750.1">
    <property type="nucleotide sequence ID" value="NZ_SFCC01000002.1"/>
</dbReference>
<feature type="active site" evidence="1">
    <location>
        <position position="273"/>
    </location>
</feature>
<dbReference type="EMBL" id="SFCC01000002">
    <property type="protein sequence ID" value="RZQ64963.1"/>
    <property type="molecule type" value="Genomic_DNA"/>
</dbReference>
<keyword evidence="5" id="KW-0378">Hydrolase</keyword>
<protein>
    <submittedName>
        <fullName evidence="5">SGNH/GDSL hydrolase family protein</fullName>
    </submittedName>
</protein>
<evidence type="ECO:0000256" key="2">
    <source>
        <dbReference type="PIRSR" id="PIRSR637460-2"/>
    </source>
</evidence>
<dbReference type="Proteomes" id="UP000292003">
    <property type="component" value="Unassembled WGS sequence"/>
</dbReference>
<proteinExistence type="predicted"/>
<dbReference type="OrthoDB" id="5503950at2"/>
<dbReference type="Gene3D" id="3.40.50.1110">
    <property type="entry name" value="SGNH hydrolase"/>
    <property type="match status" value="1"/>
</dbReference>
<feature type="domain" description="SGNH hydrolase-type esterase" evidence="4">
    <location>
        <begin position="36"/>
        <end position="279"/>
    </location>
</feature>
<feature type="chain" id="PRO_5039018605" evidence="3">
    <location>
        <begin position="23"/>
        <end position="290"/>
    </location>
</feature>
<evidence type="ECO:0000256" key="1">
    <source>
        <dbReference type="PIRSR" id="PIRSR637460-1"/>
    </source>
</evidence>
<dbReference type="SUPFAM" id="SSF52266">
    <property type="entry name" value="SGNH hydrolase"/>
    <property type="match status" value="1"/>
</dbReference>